<evidence type="ECO:0000256" key="2">
    <source>
        <dbReference type="SAM" id="Phobius"/>
    </source>
</evidence>
<comment type="caution">
    <text evidence="3">The sequence shown here is derived from an EMBL/GenBank/DDBJ whole genome shotgun (WGS) entry which is preliminary data.</text>
</comment>
<feature type="transmembrane region" description="Helical" evidence="2">
    <location>
        <begin position="253"/>
        <end position="274"/>
    </location>
</feature>
<sequence>MTGTRTGTGTGPDPGPGPGSESGPGGPGGAARRCRAWLLDGLSETSARLPGPHGTPPAEHKGHRWWRVMCLTGVDYFSTLGYQPGIAALAAGLLSPLATLVLLALTLLGALPVYRRVARESPHGEGSIAMLERLLTWWSGKLLVLVLLGFAATDFIITITLSAADASAHVVENPFAPEWVHGGNLWITLVLLGLLGAVFLKGFREAIGIAVVLVAVYLSLNVVVLAAAAWQVVSEPVLVPNWWDAMTAEHSSPWVMVGVALLVFPKLALGMSGFETGVAVMPQIRGDASDTYENPAGRIRDTRKLLTTAALIMSCFLLLSSLATTLLIPQADFEAGGPANGRALAYLAHLHLGEVFGTAYDISTICILWFAGASALAGLLNLVPRFLPRYGMAPEWTRAVRPLVLVFVTIAVGITLYFDANVDKQSGAYATGVLVLMLSAAFASTVAARRRGHRRAAAGFCAITAVFLYTTVANVIERPDGIKIASLFIVAILLTSFASRVHRAFELRAADVVFDETAAHYIDHMVASGPLRIIANEPSEHSTAEYRVKEYSQRQETHIPGGRPVLFLEAFVRDSSDFTADLLVRGDEKYGVRRLRVEGSTVPNTIAAVLLAIRERTGRVPHAYFTWTEGSPVAHLLSFLFLGQGETAPVTREVLRRAEPDPARRPRIHVG</sequence>
<accession>A0A918Q7L7</accession>
<dbReference type="EMBL" id="BMWG01000007">
    <property type="protein sequence ID" value="GGZ33470.1"/>
    <property type="molecule type" value="Genomic_DNA"/>
</dbReference>
<feature type="compositionally biased region" description="Gly residues" evidence="1">
    <location>
        <begin position="1"/>
        <end position="29"/>
    </location>
</feature>
<gene>
    <name evidence="3" type="ORF">GCM10010387_29530</name>
</gene>
<organism evidence="3 4">
    <name type="scientific">Streptomyces inusitatus</name>
    <dbReference type="NCBI Taxonomy" id="68221"/>
    <lineage>
        <taxon>Bacteria</taxon>
        <taxon>Bacillati</taxon>
        <taxon>Actinomycetota</taxon>
        <taxon>Actinomycetes</taxon>
        <taxon>Kitasatosporales</taxon>
        <taxon>Streptomycetaceae</taxon>
        <taxon>Streptomyces</taxon>
    </lineage>
</organism>
<keyword evidence="4" id="KW-1185">Reference proteome</keyword>
<reference evidence="3" key="2">
    <citation type="submission" date="2020-09" db="EMBL/GenBank/DDBJ databases">
        <authorList>
            <person name="Sun Q."/>
            <person name="Ohkuma M."/>
        </authorList>
    </citation>
    <scope>NUCLEOTIDE SEQUENCE</scope>
    <source>
        <strain evidence="3">JCM 4988</strain>
    </source>
</reference>
<evidence type="ECO:0000313" key="3">
    <source>
        <dbReference type="EMBL" id="GGZ33470.1"/>
    </source>
</evidence>
<dbReference type="Proteomes" id="UP000630936">
    <property type="component" value="Unassembled WGS sequence"/>
</dbReference>
<name>A0A918Q7L7_9ACTN</name>
<evidence type="ECO:0000256" key="1">
    <source>
        <dbReference type="SAM" id="MobiDB-lite"/>
    </source>
</evidence>
<reference evidence="3" key="1">
    <citation type="journal article" date="2014" name="Int. J. Syst. Evol. Microbiol.">
        <title>Complete genome sequence of Corynebacterium casei LMG S-19264T (=DSM 44701T), isolated from a smear-ripened cheese.</title>
        <authorList>
            <consortium name="US DOE Joint Genome Institute (JGI-PGF)"/>
            <person name="Walter F."/>
            <person name="Albersmeier A."/>
            <person name="Kalinowski J."/>
            <person name="Ruckert C."/>
        </authorList>
    </citation>
    <scope>NUCLEOTIDE SEQUENCE</scope>
    <source>
        <strain evidence="3">JCM 4988</strain>
    </source>
</reference>
<feature type="transmembrane region" description="Helical" evidence="2">
    <location>
        <begin position="86"/>
        <end position="111"/>
    </location>
</feature>
<dbReference type="AlphaFoldDB" id="A0A918Q7L7"/>
<proteinExistence type="predicted"/>
<keyword evidence="2" id="KW-0472">Membrane</keyword>
<evidence type="ECO:0000313" key="4">
    <source>
        <dbReference type="Proteomes" id="UP000630936"/>
    </source>
</evidence>
<feature type="transmembrane region" description="Helical" evidence="2">
    <location>
        <begin position="403"/>
        <end position="420"/>
    </location>
</feature>
<feature type="transmembrane region" description="Helical" evidence="2">
    <location>
        <begin position="142"/>
        <end position="163"/>
    </location>
</feature>
<keyword evidence="2" id="KW-0812">Transmembrane</keyword>
<feature type="transmembrane region" description="Helical" evidence="2">
    <location>
        <begin position="482"/>
        <end position="499"/>
    </location>
</feature>
<dbReference type="RefSeq" id="WP_190123517.1">
    <property type="nucleotide sequence ID" value="NZ_BMWG01000007.1"/>
</dbReference>
<feature type="transmembrane region" description="Helical" evidence="2">
    <location>
        <begin position="362"/>
        <end position="383"/>
    </location>
</feature>
<keyword evidence="2" id="KW-1133">Transmembrane helix</keyword>
<feature type="transmembrane region" description="Helical" evidence="2">
    <location>
        <begin position="207"/>
        <end position="233"/>
    </location>
</feature>
<feature type="transmembrane region" description="Helical" evidence="2">
    <location>
        <begin position="426"/>
        <end position="444"/>
    </location>
</feature>
<feature type="transmembrane region" description="Helical" evidence="2">
    <location>
        <begin position="456"/>
        <end position="476"/>
    </location>
</feature>
<feature type="transmembrane region" description="Helical" evidence="2">
    <location>
        <begin position="305"/>
        <end position="328"/>
    </location>
</feature>
<feature type="region of interest" description="Disordered" evidence="1">
    <location>
        <begin position="1"/>
        <end position="30"/>
    </location>
</feature>
<feature type="transmembrane region" description="Helical" evidence="2">
    <location>
        <begin position="183"/>
        <end position="200"/>
    </location>
</feature>
<protein>
    <submittedName>
        <fullName evidence="3">Amino acid transporter</fullName>
    </submittedName>
</protein>